<dbReference type="RefSeq" id="WP_238317350.1">
    <property type="nucleotide sequence ID" value="NZ_BQKV01000063.1"/>
</dbReference>
<keyword evidence="7" id="KW-0677">Repeat</keyword>
<feature type="domain" description="4Fe-4S ferredoxin-type" evidence="15">
    <location>
        <begin position="182"/>
        <end position="211"/>
    </location>
</feature>
<dbReference type="Pfam" id="PF10588">
    <property type="entry name" value="NADH-G_4Fe-4S_3"/>
    <property type="match status" value="1"/>
</dbReference>
<dbReference type="GO" id="GO:0051539">
    <property type="term" value="F:4 iron, 4 sulfur cluster binding"/>
    <property type="evidence" value="ECO:0007669"/>
    <property type="project" value="UniProtKB-KW"/>
</dbReference>
<comment type="cofactor">
    <cofactor evidence="1">
        <name>[4Fe-4S] cluster</name>
        <dbReference type="ChEBI" id="CHEBI:49883"/>
    </cofactor>
</comment>
<reference evidence="17" key="1">
    <citation type="journal article" date="2022" name="Int. J. Syst. Evol. Microbiol.">
        <title>Genome-based, phenotypic and chemotaxonomic classification of Faecalibacterium strains: proposal of three novel species Faecalibacterium duncaniae sp. nov., Faecalibacterium hattorii sp. nov. and Faecalibacterium gallinarum sp. nov. .</title>
        <authorList>
            <person name="Sakamoto M."/>
            <person name="Sakurai N."/>
            <person name="Tanno H."/>
            <person name="Iino T."/>
            <person name="Ohkuma M."/>
            <person name="Endo A."/>
        </authorList>
    </citation>
    <scope>NUCLEOTIDE SEQUENCE</scope>
    <source>
        <strain evidence="17">JCM 17207</strain>
    </source>
</reference>
<dbReference type="Pfam" id="PF02906">
    <property type="entry name" value="Fe_hyd_lg_C"/>
    <property type="match status" value="1"/>
</dbReference>
<dbReference type="Proteomes" id="UP001055185">
    <property type="component" value="Unassembled WGS sequence"/>
</dbReference>
<dbReference type="PROSITE" id="PS00641">
    <property type="entry name" value="COMPLEX1_75K_1"/>
    <property type="match status" value="1"/>
</dbReference>
<dbReference type="Pfam" id="PF02256">
    <property type="entry name" value="Fe_hyd_SSU"/>
    <property type="match status" value="1"/>
</dbReference>
<comment type="caution">
    <text evidence="17">The sequence shown here is derived from an EMBL/GenBank/DDBJ whole genome shotgun (WGS) entry which is preliminary data.</text>
</comment>
<dbReference type="SUPFAM" id="SSF53920">
    <property type="entry name" value="Fe-only hydrogenase"/>
    <property type="match status" value="1"/>
</dbReference>
<dbReference type="Gene3D" id="3.30.70.20">
    <property type="match status" value="1"/>
</dbReference>
<protein>
    <submittedName>
        <fullName evidence="17">Hydrogenase</fullName>
    </submittedName>
</protein>
<dbReference type="SMART" id="SM00929">
    <property type="entry name" value="NADH-G_4Fe-4S_3"/>
    <property type="match status" value="1"/>
</dbReference>
<dbReference type="CDD" id="cd00207">
    <property type="entry name" value="fer2"/>
    <property type="match status" value="1"/>
</dbReference>
<dbReference type="NCBIfam" id="TIGR02512">
    <property type="entry name" value="FeFe_hydrog_A"/>
    <property type="match status" value="1"/>
</dbReference>
<evidence type="ECO:0000256" key="2">
    <source>
        <dbReference type="ARBA" id="ARBA00004370"/>
    </source>
</evidence>
<keyword evidence="9" id="KW-0408">Iron</keyword>
<dbReference type="Pfam" id="PF13510">
    <property type="entry name" value="Fer2_4"/>
    <property type="match status" value="1"/>
</dbReference>
<dbReference type="EMBL" id="BQKV01000063">
    <property type="protein sequence ID" value="GJN65100.1"/>
    <property type="molecule type" value="Genomic_DNA"/>
</dbReference>
<evidence type="ECO:0000256" key="9">
    <source>
        <dbReference type="ARBA" id="ARBA00023004"/>
    </source>
</evidence>
<gene>
    <name evidence="17" type="ORF">JCM17207_17250</name>
</gene>
<dbReference type="SUPFAM" id="SSF54292">
    <property type="entry name" value="2Fe-2S ferredoxin-like"/>
    <property type="match status" value="1"/>
</dbReference>
<dbReference type="Gene3D" id="3.40.50.1780">
    <property type="match status" value="1"/>
</dbReference>
<name>A0AA37MZJ6_9FIRM</name>
<dbReference type="AlphaFoldDB" id="A0AA37MZJ6"/>
<dbReference type="SUPFAM" id="SSF54862">
    <property type="entry name" value="4Fe-4S ferredoxins"/>
    <property type="match status" value="1"/>
</dbReference>
<dbReference type="InterPro" id="IPR017896">
    <property type="entry name" value="4Fe4S_Fe-S-bd"/>
</dbReference>
<evidence type="ECO:0000313" key="18">
    <source>
        <dbReference type="Proteomes" id="UP001055185"/>
    </source>
</evidence>
<evidence type="ECO:0000256" key="1">
    <source>
        <dbReference type="ARBA" id="ARBA00001966"/>
    </source>
</evidence>
<keyword evidence="10" id="KW-0411">Iron-sulfur</keyword>
<dbReference type="InterPro" id="IPR009016">
    <property type="entry name" value="Fe_hydrogenase"/>
</dbReference>
<dbReference type="InterPro" id="IPR003149">
    <property type="entry name" value="Fe_hydrogenase_ssu"/>
</dbReference>
<dbReference type="InterPro" id="IPR013352">
    <property type="entry name" value="Fe_hydrogenase_subset"/>
</dbReference>
<evidence type="ECO:0000259" key="14">
    <source>
        <dbReference type="PROSITE" id="PS51085"/>
    </source>
</evidence>
<evidence type="ECO:0000256" key="13">
    <source>
        <dbReference type="ARBA" id="ARBA00034078"/>
    </source>
</evidence>
<dbReference type="PROSITE" id="PS51085">
    <property type="entry name" value="2FE2S_FER_2"/>
    <property type="match status" value="1"/>
</dbReference>
<dbReference type="InterPro" id="IPR050340">
    <property type="entry name" value="Cytosolic_Fe-S_CAF"/>
</dbReference>
<keyword evidence="8" id="KW-1278">Translocase</keyword>
<evidence type="ECO:0000256" key="3">
    <source>
        <dbReference type="ARBA" id="ARBA00005404"/>
    </source>
</evidence>
<dbReference type="PROSITE" id="PS51379">
    <property type="entry name" value="4FE4S_FER_2"/>
    <property type="match status" value="2"/>
</dbReference>
<dbReference type="InterPro" id="IPR004108">
    <property type="entry name" value="Fe_hydrogenase_lsu_C"/>
</dbReference>
<keyword evidence="18" id="KW-1185">Reference proteome</keyword>
<dbReference type="InterPro" id="IPR036010">
    <property type="entry name" value="2Fe-2S_ferredoxin-like_sf"/>
</dbReference>
<dbReference type="GO" id="GO:0042773">
    <property type="term" value="P:ATP synthesis coupled electron transport"/>
    <property type="evidence" value="ECO:0007669"/>
    <property type="project" value="InterPro"/>
</dbReference>
<dbReference type="InterPro" id="IPR001041">
    <property type="entry name" value="2Fe-2S_ferredoxin-type"/>
</dbReference>
<evidence type="ECO:0000259" key="16">
    <source>
        <dbReference type="PROSITE" id="PS51839"/>
    </source>
</evidence>
<dbReference type="SMART" id="SM00902">
    <property type="entry name" value="Fe_hyd_SSU"/>
    <property type="match status" value="1"/>
</dbReference>
<comment type="cofactor">
    <cofactor evidence="13">
        <name>[2Fe-2S] cluster</name>
        <dbReference type="ChEBI" id="CHEBI:190135"/>
    </cofactor>
</comment>
<dbReference type="InterPro" id="IPR017900">
    <property type="entry name" value="4Fe4S_Fe_S_CS"/>
</dbReference>
<dbReference type="InterPro" id="IPR036991">
    <property type="entry name" value="Fe_hydrogenase_ssu_sf"/>
</dbReference>
<dbReference type="Gene3D" id="3.10.20.740">
    <property type="match status" value="1"/>
</dbReference>
<evidence type="ECO:0000256" key="4">
    <source>
        <dbReference type="ARBA" id="ARBA00022485"/>
    </source>
</evidence>
<dbReference type="PANTHER" id="PTHR11615">
    <property type="entry name" value="NITRATE, FORMATE, IRON DEHYDROGENASE"/>
    <property type="match status" value="1"/>
</dbReference>
<evidence type="ECO:0000259" key="15">
    <source>
        <dbReference type="PROSITE" id="PS51379"/>
    </source>
</evidence>
<keyword evidence="5" id="KW-0001">2Fe-2S</keyword>
<evidence type="ECO:0000256" key="8">
    <source>
        <dbReference type="ARBA" id="ARBA00022967"/>
    </source>
</evidence>
<dbReference type="GO" id="GO:0008901">
    <property type="term" value="F:ferredoxin hydrogenase activity"/>
    <property type="evidence" value="ECO:0007669"/>
    <property type="project" value="InterPro"/>
</dbReference>
<dbReference type="Gene3D" id="3.40.950.10">
    <property type="entry name" value="Fe-only Hydrogenase (Larger Subunit), Chain L, domain 3"/>
    <property type="match status" value="1"/>
</dbReference>
<evidence type="ECO:0000256" key="6">
    <source>
        <dbReference type="ARBA" id="ARBA00022723"/>
    </source>
</evidence>
<dbReference type="PROSITE" id="PS00198">
    <property type="entry name" value="4FE4S_FER_1"/>
    <property type="match status" value="1"/>
</dbReference>
<dbReference type="InterPro" id="IPR000283">
    <property type="entry name" value="NADH_UbQ_OxRdtase_75kDa_su_CS"/>
</dbReference>
<dbReference type="InterPro" id="IPR019574">
    <property type="entry name" value="NADH_UbQ_OxRdtase_Gsu_4Fe4S-bd"/>
</dbReference>
<proteinExistence type="inferred from homology"/>
<sequence>MVTLKIDERTVCVPEGTTILDAALSAGIQIPHLCYLKEINEIGACRLCCVQVEGEEKLIPACNNVVAEGMKISTNSPRVRRARQTNLRLILSKHDARCALCARSGNCQLQAVCNELGVVSNPFEEDLPSPKLRQWSRHFPLIRDTAKCIECMRCIQICDKVQSLSVWDLVATGGRTRVDVSGNRLIRESDCAICGQCITHCPVGALYERDDVQKVLQALEDPDTVTVVQIAPAVRAAWGEAFGLEPEQATVNRLAGALRAVGFDYVFDTSYSADLTIMEEGSEFLARLGRGELDKYPMFTSCCPGWVRFVKSQYPQLAGQLSTAKSPQQMFGAVVKNWFAEKIGVPPEKICCVSVMPCVAKKDECALPTMKNEVGIPDVDYALTTREIIRLIRSEHVQVQNVLETPFDRLLGDYTGAGVIFGATGGVMEAALRTAYYLVTGYNPRPDSFRQVRESRRADGRAWREAEFEMADSTIRVAVASGLGNARALCEAILKGEVHYHFVEIMACPGGCVGGGGQPIHCDDIERAHERGQVLYGLDRVSAVRFSHENADVMALYRDELGAPLSEEAEKWLHTDHFGWQMPGETARTGSAE</sequence>
<comment type="subcellular location">
    <subcellularLocation>
        <location evidence="2">Membrane</location>
    </subcellularLocation>
</comment>
<keyword evidence="6" id="KW-0479">Metal-binding</keyword>
<dbReference type="Pfam" id="PF12838">
    <property type="entry name" value="Fer4_7"/>
    <property type="match status" value="1"/>
</dbReference>
<dbReference type="PROSITE" id="PS51839">
    <property type="entry name" value="4FE4S_HC3"/>
    <property type="match status" value="1"/>
</dbReference>
<keyword evidence="4" id="KW-0004">4Fe-4S</keyword>
<dbReference type="Gene3D" id="4.10.260.20">
    <property type="entry name" value="Iron hydrogenase, small subunit"/>
    <property type="match status" value="1"/>
</dbReference>
<keyword evidence="12" id="KW-0472">Membrane</keyword>
<dbReference type="FunFam" id="3.10.20.740:FF:000004">
    <property type="entry name" value="NADH-quinone oxidoreductase"/>
    <property type="match status" value="1"/>
</dbReference>
<feature type="domain" description="2Fe-2S ferredoxin-type" evidence="14">
    <location>
        <begin position="1"/>
        <end position="78"/>
    </location>
</feature>
<feature type="domain" description="4Fe-4S ferredoxin-type" evidence="15">
    <location>
        <begin position="139"/>
        <end position="169"/>
    </location>
</feature>
<dbReference type="GO" id="GO:0016020">
    <property type="term" value="C:membrane"/>
    <property type="evidence" value="ECO:0007669"/>
    <property type="project" value="UniProtKB-SubCell"/>
</dbReference>
<evidence type="ECO:0000256" key="7">
    <source>
        <dbReference type="ARBA" id="ARBA00022737"/>
    </source>
</evidence>
<comment type="similarity">
    <text evidence="3">Belongs to the complex I 75 kDa subunit family.</text>
</comment>
<organism evidence="17 18">
    <name type="scientific">Faecalibacterium gallinarum</name>
    <dbReference type="NCBI Taxonomy" id="2903556"/>
    <lineage>
        <taxon>Bacteria</taxon>
        <taxon>Bacillati</taxon>
        <taxon>Bacillota</taxon>
        <taxon>Clostridia</taxon>
        <taxon>Eubacteriales</taxon>
        <taxon>Oscillospiraceae</taxon>
        <taxon>Faecalibacterium</taxon>
    </lineage>
</organism>
<keyword evidence="11" id="KW-0520">NAD</keyword>
<accession>A0AA37MZJ6</accession>
<evidence type="ECO:0000256" key="12">
    <source>
        <dbReference type="ARBA" id="ARBA00023136"/>
    </source>
</evidence>
<dbReference type="GO" id="GO:0051537">
    <property type="term" value="F:2 iron, 2 sulfur cluster binding"/>
    <property type="evidence" value="ECO:0007669"/>
    <property type="project" value="UniProtKB-KW"/>
</dbReference>
<evidence type="ECO:0000313" key="17">
    <source>
        <dbReference type="EMBL" id="GJN65100.1"/>
    </source>
</evidence>
<evidence type="ECO:0000256" key="5">
    <source>
        <dbReference type="ARBA" id="ARBA00022714"/>
    </source>
</evidence>
<dbReference type="FunFam" id="3.30.70.20:FF:000035">
    <property type="entry name" value="Iron hydrogenase 1"/>
    <property type="match status" value="1"/>
</dbReference>
<evidence type="ECO:0000256" key="11">
    <source>
        <dbReference type="ARBA" id="ARBA00023027"/>
    </source>
</evidence>
<evidence type="ECO:0000256" key="10">
    <source>
        <dbReference type="ARBA" id="ARBA00023014"/>
    </source>
</evidence>
<dbReference type="GO" id="GO:0008137">
    <property type="term" value="F:NADH dehydrogenase (ubiquinone) activity"/>
    <property type="evidence" value="ECO:0007669"/>
    <property type="project" value="InterPro"/>
</dbReference>
<dbReference type="GO" id="GO:0005506">
    <property type="term" value="F:iron ion binding"/>
    <property type="evidence" value="ECO:0007669"/>
    <property type="project" value="InterPro"/>
</dbReference>
<feature type="domain" description="4Fe-4S His(Cys)3-ligated-type" evidence="16">
    <location>
        <begin position="78"/>
        <end position="117"/>
    </location>
</feature>